<dbReference type="AlphaFoldDB" id="A0A926DXD6"/>
<comment type="caution">
    <text evidence="3">The sequence shown here is derived from an EMBL/GenBank/DDBJ whole genome shotgun (WGS) entry which is preliminary data.</text>
</comment>
<organism evidence="3 4">
    <name type="scientific">Ligaoa zhengdingensis</name>
    <dbReference type="NCBI Taxonomy" id="2763658"/>
    <lineage>
        <taxon>Bacteria</taxon>
        <taxon>Bacillati</taxon>
        <taxon>Bacillota</taxon>
        <taxon>Clostridia</taxon>
        <taxon>Eubacteriales</taxon>
        <taxon>Oscillospiraceae</taxon>
        <taxon>Ligaoa</taxon>
    </lineage>
</organism>
<sequence>MTEQQRLEHQQDRETYARLTAPRHVTLDHFRGHQKVEGYFENRDLPDFMGCDRLLKIDHLYGTVQMGYDPRKGQPFLFANIKTSLYDTAASRYQREIKEYRMMRNSKAGNENLSYSANRRADTAVILYRAERKPWSELSLLPHLKRMDQGALRKTMPFLLRDAERERLEEGRERKKELEREIRGTTAAGGFAGLYALRREELELSKERETLQSLLTRKLQQSRLFFRRINMAYDIQKHEMFDYYREVRERRQLASAAPLDEPPKKPADDRGKEGNGYE</sequence>
<feature type="region of interest" description="Disordered" evidence="2">
    <location>
        <begin position="254"/>
        <end position="278"/>
    </location>
</feature>
<evidence type="ECO:0000256" key="1">
    <source>
        <dbReference type="SAM" id="Coils"/>
    </source>
</evidence>
<proteinExistence type="predicted"/>
<dbReference type="RefSeq" id="WP_249282634.1">
    <property type="nucleotide sequence ID" value="NZ_JACRST010000007.1"/>
</dbReference>
<evidence type="ECO:0000256" key="2">
    <source>
        <dbReference type="SAM" id="MobiDB-lite"/>
    </source>
</evidence>
<gene>
    <name evidence="3" type="ORF">H8711_06360</name>
</gene>
<dbReference type="Proteomes" id="UP000653127">
    <property type="component" value="Unassembled WGS sequence"/>
</dbReference>
<name>A0A926DXD6_9FIRM</name>
<feature type="compositionally biased region" description="Basic and acidic residues" evidence="2">
    <location>
        <begin position="261"/>
        <end position="278"/>
    </location>
</feature>
<reference evidence="3" key="1">
    <citation type="submission" date="2020-08" db="EMBL/GenBank/DDBJ databases">
        <title>Genome public.</title>
        <authorList>
            <person name="Liu C."/>
            <person name="Sun Q."/>
        </authorList>
    </citation>
    <scope>NUCLEOTIDE SEQUENCE</scope>
    <source>
        <strain evidence="3">NSJ-31</strain>
    </source>
</reference>
<feature type="coiled-coil region" evidence="1">
    <location>
        <begin position="160"/>
        <end position="217"/>
    </location>
</feature>
<keyword evidence="4" id="KW-1185">Reference proteome</keyword>
<protein>
    <submittedName>
        <fullName evidence="3">Uncharacterized protein</fullName>
    </submittedName>
</protein>
<evidence type="ECO:0000313" key="3">
    <source>
        <dbReference type="EMBL" id="MBC8546556.1"/>
    </source>
</evidence>
<accession>A0A926DXD6</accession>
<dbReference type="EMBL" id="JACRST010000007">
    <property type="protein sequence ID" value="MBC8546556.1"/>
    <property type="molecule type" value="Genomic_DNA"/>
</dbReference>
<evidence type="ECO:0000313" key="4">
    <source>
        <dbReference type="Proteomes" id="UP000653127"/>
    </source>
</evidence>
<keyword evidence="1" id="KW-0175">Coiled coil</keyword>